<dbReference type="PROSITE" id="PS00070">
    <property type="entry name" value="ALDEHYDE_DEHYDR_CYS"/>
    <property type="match status" value="1"/>
</dbReference>
<evidence type="ECO:0000256" key="4">
    <source>
        <dbReference type="ARBA" id="ARBA00023027"/>
    </source>
</evidence>
<keyword evidence="3" id="KW-0560">Oxidoreductase</keyword>
<dbReference type="GO" id="GO:0005739">
    <property type="term" value="C:mitochondrion"/>
    <property type="evidence" value="ECO:0007669"/>
    <property type="project" value="TreeGrafter"/>
</dbReference>
<proteinExistence type="inferred from homology"/>
<dbReference type="GO" id="GO:0004491">
    <property type="term" value="F:methylmalonate-semialdehyde dehydrogenase (acylating, NAD) activity"/>
    <property type="evidence" value="ECO:0007669"/>
    <property type="project" value="UniProtKB-EC"/>
</dbReference>
<dbReference type="Gene3D" id="3.40.309.10">
    <property type="entry name" value="Aldehyde Dehydrogenase, Chain A, domain 2"/>
    <property type="match status" value="1"/>
</dbReference>
<dbReference type="EC" id="1.2.1.27" evidence="2"/>
<dbReference type="Gene3D" id="3.40.605.10">
    <property type="entry name" value="Aldehyde Dehydrogenase, Chain A, domain 1"/>
    <property type="match status" value="1"/>
</dbReference>
<feature type="compositionally biased region" description="Polar residues" evidence="5">
    <location>
        <begin position="38"/>
        <end position="51"/>
    </location>
</feature>
<evidence type="ECO:0000256" key="1">
    <source>
        <dbReference type="ARBA" id="ARBA00009986"/>
    </source>
</evidence>
<sequence length="546" mass="58386">MSSNLSRTTCLRLRRTFATASSHPPLSKLGATARSKAEQISSEWKGTSANGENTKNFIGGEFVESKAPQWIDVVDPATQTLLTRVPETTSEEFEQAVNAASEAYKTWSRSSILTRQRFVMDLQHQLRANGDAIANSIVLEQGKTYADAQGDLLRGLQVVETACGIPTALLGETIEVSKDMDTSTRRLPLGVCASIAPFNFPAMIPLWTIPTAIATGNTLIVKPSERDPGAAMMIAELCQRAGLPAGVLNVVHGTVPTVNAICDSPIIKAVSFVGGDRAGKHIYERGRKSGKRVQCNMGAKNHAVIMPDANKNHALNSLIGAAFGAAGQRCMAISVVVLVGTAQSWLPELVERAKKLKVNQGFEQGTDLGPVISPAAKLRITSLIASAEEQGGIIALDGRGLEVPEYPDGNWVGPTVVEATVDMRCYREEIFGPVLVVIRADTLDDALAIVNANPYGNGTAIFTQSGATARKFEREVEVGQVGINVPIPVPLPMFSWSGNKASFLGDVPFYGRGGIDFYTQNKTTTALWRAEDAVGNKASVDMPTHN</sequence>
<dbReference type="Proteomes" id="UP000016930">
    <property type="component" value="Unassembled WGS sequence"/>
</dbReference>
<dbReference type="NCBIfam" id="TIGR01722">
    <property type="entry name" value="MMSDH"/>
    <property type="match status" value="1"/>
</dbReference>
<dbReference type="HOGENOM" id="CLU_005391_1_10_1"/>
<dbReference type="InterPro" id="IPR016161">
    <property type="entry name" value="Ald_DH/histidinol_DH"/>
</dbReference>
<feature type="region of interest" description="Disordered" evidence="5">
    <location>
        <begin position="22"/>
        <end position="51"/>
    </location>
</feature>
<accession>M2RCH8</accession>
<keyword evidence="4" id="KW-0520">NAD</keyword>
<dbReference type="FunFam" id="3.40.605.10:FF:000003">
    <property type="entry name" value="Methylmalonate-semialdehyde dehydrogenase [acylating]"/>
    <property type="match status" value="1"/>
</dbReference>
<dbReference type="InterPro" id="IPR015590">
    <property type="entry name" value="Aldehyde_DH_dom"/>
</dbReference>
<dbReference type="EMBL" id="KB445791">
    <property type="protein sequence ID" value="EMD42155.1"/>
    <property type="molecule type" value="Genomic_DNA"/>
</dbReference>
<dbReference type="FunFam" id="3.40.309.10:FF:000002">
    <property type="entry name" value="Methylmalonate-semialdehyde dehydrogenase (Acylating)"/>
    <property type="match status" value="1"/>
</dbReference>
<evidence type="ECO:0000256" key="5">
    <source>
        <dbReference type="SAM" id="MobiDB-lite"/>
    </source>
</evidence>
<evidence type="ECO:0000256" key="3">
    <source>
        <dbReference type="ARBA" id="ARBA00023002"/>
    </source>
</evidence>
<dbReference type="STRING" id="914234.M2RCH8"/>
<dbReference type="SUPFAM" id="SSF53720">
    <property type="entry name" value="ALDH-like"/>
    <property type="match status" value="1"/>
</dbReference>
<dbReference type="CDD" id="cd07085">
    <property type="entry name" value="ALDH_F6_MMSDH"/>
    <property type="match status" value="1"/>
</dbReference>
<dbReference type="PANTHER" id="PTHR43866">
    <property type="entry name" value="MALONATE-SEMIALDEHYDE DEHYDROGENASE"/>
    <property type="match status" value="1"/>
</dbReference>
<evidence type="ECO:0000313" key="7">
    <source>
        <dbReference type="EMBL" id="EMD42155.1"/>
    </source>
</evidence>
<protein>
    <recommendedName>
        <fullName evidence="2">methylmalonate-semialdehyde dehydrogenase (CoA acylating)</fullName>
        <ecNumber evidence="2">1.2.1.27</ecNumber>
    </recommendedName>
</protein>
<keyword evidence="8" id="KW-1185">Reference proteome</keyword>
<name>M2RCH8_CERS8</name>
<evidence type="ECO:0000313" key="8">
    <source>
        <dbReference type="Proteomes" id="UP000016930"/>
    </source>
</evidence>
<dbReference type="GO" id="GO:0006574">
    <property type="term" value="P:L-valine catabolic process"/>
    <property type="evidence" value="ECO:0007669"/>
    <property type="project" value="TreeGrafter"/>
</dbReference>
<dbReference type="AlphaFoldDB" id="M2RCH8"/>
<organism evidence="7 8">
    <name type="scientific">Ceriporiopsis subvermispora (strain B)</name>
    <name type="common">White-rot fungus</name>
    <name type="synonym">Gelatoporia subvermispora</name>
    <dbReference type="NCBI Taxonomy" id="914234"/>
    <lineage>
        <taxon>Eukaryota</taxon>
        <taxon>Fungi</taxon>
        <taxon>Dikarya</taxon>
        <taxon>Basidiomycota</taxon>
        <taxon>Agaricomycotina</taxon>
        <taxon>Agaricomycetes</taxon>
        <taxon>Polyporales</taxon>
        <taxon>Gelatoporiaceae</taxon>
        <taxon>Gelatoporia</taxon>
    </lineage>
</organism>
<dbReference type="InterPro" id="IPR016163">
    <property type="entry name" value="Ald_DH_C"/>
</dbReference>
<comment type="similarity">
    <text evidence="1">Belongs to the aldehyde dehydrogenase family.</text>
</comment>
<gene>
    <name evidence="7" type="ORF">CERSUDRAFT_110692</name>
</gene>
<dbReference type="OrthoDB" id="310895at2759"/>
<dbReference type="Pfam" id="PF00171">
    <property type="entry name" value="Aldedh"/>
    <property type="match status" value="1"/>
</dbReference>
<dbReference type="GO" id="GO:0006210">
    <property type="term" value="P:thymine catabolic process"/>
    <property type="evidence" value="ECO:0007669"/>
    <property type="project" value="TreeGrafter"/>
</dbReference>
<feature type="domain" description="Aldehyde dehydrogenase" evidence="6">
    <location>
        <begin position="62"/>
        <end position="523"/>
    </location>
</feature>
<evidence type="ECO:0000259" key="6">
    <source>
        <dbReference type="Pfam" id="PF00171"/>
    </source>
</evidence>
<evidence type="ECO:0000256" key="2">
    <source>
        <dbReference type="ARBA" id="ARBA00013048"/>
    </source>
</evidence>
<dbReference type="InterPro" id="IPR016160">
    <property type="entry name" value="Ald_DH_CS_CYS"/>
</dbReference>
<dbReference type="PANTHER" id="PTHR43866:SF3">
    <property type="entry name" value="METHYLMALONATE-SEMIALDEHYDE DEHYDROGENASE [ACYLATING], MITOCHONDRIAL"/>
    <property type="match status" value="1"/>
</dbReference>
<reference evidence="7 8" key="1">
    <citation type="journal article" date="2012" name="Proc. Natl. Acad. Sci. U.S.A.">
        <title>Comparative genomics of Ceriporiopsis subvermispora and Phanerochaete chrysosporium provide insight into selective ligninolysis.</title>
        <authorList>
            <person name="Fernandez-Fueyo E."/>
            <person name="Ruiz-Duenas F.J."/>
            <person name="Ferreira P."/>
            <person name="Floudas D."/>
            <person name="Hibbett D.S."/>
            <person name="Canessa P."/>
            <person name="Larrondo L.F."/>
            <person name="James T.Y."/>
            <person name="Seelenfreund D."/>
            <person name="Lobos S."/>
            <person name="Polanco R."/>
            <person name="Tello M."/>
            <person name="Honda Y."/>
            <person name="Watanabe T."/>
            <person name="Watanabe T."/>
            <person name="Ryu J.S."/>
            <person name="Kubicek C.P."/>
            <person name="Schmoll M."/>
            <person name="Gaskell J."/>
            <person name="Hammel K.E."/>
            <person name="St John F.J."/>
            <person name="Vanden Wymelenberg A."/>
            <person name="Sabat G."/>
            <person name="Splinter BonDurant S."/>
            <person name="Syed K."/>
            <person name="Yadav J.S."/>
            <person name="Doddapaneni H."/>
            <person name="Subramanian V."/>
            <person name="Lavin J.L."/>
            <person name="Oguiza J.A."/>
            <person name="Perez G."/>
            <person name="Pisabarro A.G."/>
            <person name="Ramirez L."/>
            <person name="Santoyo F."/>
            <person name="Master E."/>
            <person name="Coutinho P.M."/>
            <person name="Henrissat B."/>
            <person name="Lombard V."/>
            <person name="Magnuson J.K."/>
            <person name="Kuees U."/>
            <person name="Hori C."/>
            <person name="Igarashi K."/>
            <person name="Samejima M."/>
            <person name="Held B.W."/>
            <person name="Barry K.W."/>
            <person name="LaButti K.M."/>
            <person name="Lapidus A."/>
            <person name="Lindquist E.A."/>
            <person name="Lucas S.M."/>
            <person name="Riley R."/>
            <person name="Salamov A.A."/>
            <person name="Hoffmeister D."/>
            <person name="Schwenk D."/>
            <person name="Hadar Y."/>
            <person name="Yarden O."/>
            <person name="de Vries R.P."/>
            <person name="Wiebenga A."/>
            <person name="Stenlid J."/>
            <person name="Eastwood D."/>
            <person name="Grigoriev I.V."/>
            <person name="Berka R.M."/>
            <person name="Blanchette R.A."/>
            <person name="Kersten P."/>
            <person name="Martinez A.T."/>
            <person name="Vicuna R."/>
            <person name="Cullen D."/>
        </authorList>
    </citation>
    <scope>NUCLEOTIDE SEQUENCE [LARGE SCALE GENOMIC DNA]</scope>
    <source>
        <strain evidence="7 8">B</strain>
    </source>
</reference>
<dbReference type="InterPro" id="IPR010061">
    <property type="entry name" value="MeMal-semiAld_DH"/>
</dbReference>
<dbReference type="InterPro" id="IPR016162">
    <property type="entry name" value="Ald_DH_N"/>
</dbReference>